<dbReference type="EMBL" id="JAGSOH010000034">
    <property type="protein sequence ID" value="MBR7827439.1"/>
    <property type="molecule type" value="Genomic_DNA"/>
</dbReference>
<keyword evidence="1" id="KW-0812">Transmembrane</keyword>
<sequence length="499" mass="53578">MPSPVRRRLLIGAGIVLLAALLTRVAWTEPTLSDGSNTILEGWDFAHGDVLLHGWILSDVSFYALEIPVAAFSAVALGGSSAAVHLTAGLVYTLVVACTLWCLRDRAPRWTLALAVLLVPLSDAVARKALISGVDHLGSSVFILLATLIVERLRDRWCAAWLLLLLLAVGEVSDGFVTYVGVCAVIGLCCWQMLAERRLAWDYPRFIAAALLSVPAARHLRSELRHLGAYAMSSPNTVISPRSEWMAHLRSTWFGLRVLLGFGQVGSGFARLCELALGWSLLVLIVLGGSRTLWHWRTSREPQRIAVLLVPGALLAYLLSEQSSIAGNAFDLAGMLPFCALLAAEAPPGRWAVGRGAVRFAAGAMTASAVVFAVAQPAAATDSSGLIARLRALHLSYGISDYGTASSTTVDSDLEVAVRAVVWNGGGFDVYGWETRTPWYSAATHDARFFVTSPGGTTPAEVESAFGRPAAMYRIDEYEVLVYSYNLLTRVEPSALPTG</sequence>
<feature type="transmembrane region" description="Helical" evidence="1">
    <location>
        <begin position="82"/>
        <end position="103"/>
    </location>
</feature>
<proteinExistence type="predicted"/>
<evidence type="ECO:0000313" key="2">
    <source>
        <dbReference type="EMBL" id="MBR7827439.1"/>
    </source>
</evidence>
<name>A0A941EE84_9ACTN</name>
<comment type="caution">
    <text evidence="2">The sequence shown here is derived from an EMBL/GenBank/DDBJ whole genome shotgun (WGS) entry which is preliminary data.</text>
</comment>
<evidence type="ECO:0000256" key="1">
    <source>
        <dbReference type="SAM" id="Phobius"/>
    </source>
</evidence>
<keyword evidence="1" id="KW-1133">Transmembrane helix</keyword>
<gene>
    <name evidence="2" type="ORF">KDK95_14065</name>
</gene>
<protein>
    <submittedName>
        <fullName evidence="2">Uncharacterized protein</fullName>
    </submittedName>
</protein>
<keyword evidence="3" id="KW-1185">Reference proteome</keyword>
<dbReference type="Proteomes" id="UP000676325">
    <property type="component" value="Unassembled WGS sequence"/>
</dbReference>
<accession>A0A941EE84</accession>
<evidence type="ECO:0000313" key="3">
    <source>
        <dbReference type="Proteomes" id="UP000676325"/>
    </source>
</evidence>
<reference evidence="2" key="1">
    <citation type="submission" date="2021-04" db="EMBL/GenBank/DDBJ databases">
        <title>Genome based classification of Actinospica acidithermotolerans sp. nov., an actinobacterium isolated from an Indonesian hot spring.</title>
        <authorList>
            <person name="Kusuma A.B."/>
            <person name="Putra K.E."/>
            <person name="Nafisah S."/>
            <person name="Loh J."/>
            <person name="Nouioui I."/>
            <person name="Goodfellow M."/>
        </authorList>
    </citation>
    <scope>NUCLEOTIDE SEQUENCE</scope>
    <source>
        <strain evidence="2">MGRD01-02</strain>
    </source>
</reference>
<keyword evidence="1" id="KW-0472">Membrane</keyword>
<dbReference type="AlphaFoldDB" id="A0A941EE84"/>
<feature type="transmembrane region" description="Helical" evidence="1">
    <location>
        <begin position="157"/>
        <end position="173"/>
    </location>
</feature>
<dbReference type="RefSeq" id="WP_212518580.1">
    <property type="nucleotide sequence ID" value="NZ_JAGSOH010000034.1"/>
</dbReference>
<organism evidence="2 3">
    <name type="scientific">Actinospica acidithermotolerans</name>
    <dbReference type="NCBI Taxonomy" id="2828514"/>
    <lineage>
        <taxon>Bacteria</taxon>
        <taxon>Bacillati</taxon>
        <taxon>Actinomycetota</taxon>
        <taxon>Actinomycetes</taxon>
        <taxon>Catenulisporales</taxon>
        <taxon>Actinospicaceae</taxon>
        <taxon>Actinospica</taxon>
    </lineage>
</organism>